<proteinExistence type="predicted"/>
<dbReference type="AlphaFoldDB" id="X1QG81"/>
<reference evidence="1" key="1">
    <citation type="journal article" date="2014" name="Front. Microbiol.">
        <title>High frequency of phylogenetically diverse reductive dehalogenase-homologous genes in deep subseafloor sedimentary metagenomes.</title>
        <authorList>
            <person name="Kawai M."/>
            <person name="Futagami T."/>
            <person name="Toyoda A."/>
            <person name="Takaki Y."/>
            <person name="Nishi S."/>
            <person name="Hori S."/>
            <person name="Arai W."/>
            <person name="Tsubouchi T."/>
            <person name="Morono Y."/>
            <person name="Uchiyama I."/>
            <person name="Ito T."/>
            <person name="Fujiyama A."/>
            <person name="Inagaki F."/>
            <person name="Takami H."/>
        </authorList>
    </citation>
    <scope>NUCLEOTIDE SEQUENCE</scope>
    <source>
        <strain evidence="1">Expedition CK06-06</strain>
    </source>
</reference>
<dbReference type="EMBL" id="BARW01000662">
    <property type="protein sequence ID" value="GAI67462.1"/>
    <property type="molecule type" value="Genomic_DNA"/>
</dbReference>
<name>X1QG81_9ZZZZ</name>
<gene>
    <name evidence="1" type="ORF">S12H4_02624</name>
</gene>
<comment type="caution">
    <text evidence="1">The sequence shown here is derived from an EMBL/GenBank/DDBJ whole genome shotgun (WGS) entry which is preliminary data.</text>
</comment>
<accession>X1QG81</accession>
<evidence type="ECO:0000313" key="1">
    <source>
        <dbReference type="EMBL" id="GAI67462.1"/>
    </source>
</evidence>
<sequence length="72" mass="8180">MRKLLFFAAIGTVRSNGIMHKKYHDMLDRGMPRVKALVAIARKLLCILFALARDNMAYCDNYNEVHKVALAA</sequence>
<evidence type="ECO:0008006" key="2">
    <source>
        <dbReference type="Google" id="ProtNLM"/>
    </source>
</evidence>
<organism evidence="1">
    <name type="scientific">marine sediment metagenome</name>
    <dbReference type="NCBI Taxonomy" id="412755"/>
    <lineage>
        <taxon>unclassified sequences</taxon>
        <taxon>metagenomes</taxon>
        <taxon>ecological metagenomes</taxon>
    </lineage>
</organism>
<protein>
    <recommendedName>
        <fullName evidence="2">Transposase IS116/IS110/IS902 family protein</fullName>
    </recommendedName>
</protein>